<organism evidence="1 2">
    <name type="scientific">Fructobacillus papyriferae</name>
    <dbReference type="NCBI Taxonomy" id="2713171"/>
    <lineage>
        <taxon>Bacteria</taxon>
        <taxon>Bacillati</taxon>
        <taxon>Bacillota</taxon>
        <taxon>Bacilli</taxon>
        <taxon>Lactobacillales</taxon>
        <taxon>Lactobacillaceae</taxon>
        <taxon>Fructobacillus</taxon>
    </lineage>
</organism>
<comment type="caution">
    <text evidence="1">The sequence shown here is derived from an EMBL/GenBank/DDBJ whole genome shotgun (WGS) entry which is preliminary data.</text>
</comment>
<reference evidence="1 2" key="1">
    <citation type="submission" date="2020-02" db="EMBL/GenBank/DDBJ databases">
        <title>Fructobacillus sp. isolated from paper mulberry of Taiwan.</title>
        <authorList>
            <person name="Lin S.-T."/>
        </authorList>
    </citation>
    <scope>NUCLEOTIDE SEQUENCE [LARGE SCALE GENOMIC DNA]</scope>
    <source>
        <strain evidence="1 2">M1-10</strain>
    </source>
</reference>
<keyword evidence="2" id="KW-1185">Reference proteome</keyword>
<dbReference type="InterPro" id="IPR029058">
    <property type="entry name" value="AB_hydrolase_fold"/>
</dbReference>
<dbReference type="NCBIfam" id="TIGR03712">
    <property type="entry name" value="acc_sec_asp2"/>
    <property type="match status" value="1"/>
</dbReference>
<gene>
    <name evidence="1" type="primary">asp2</name>
    <name evidence="1" type="ORF">G6R27_00540</name>
</gene>
<proteinExistence type="predicted"/>
<dbReference type="Gene3D" id="3.40.50.1820">
    <property type="entry name" value="alpha/beta hydrolase"/>
    <property type="match status" value="1"/>
</dbReference>
<dbReference type="EMBL" id="JAAMFI010000001">
    <property type="protein sequence ID" value="MBS9334525.1"/>
    <property type="molecule type" value="Genomic_DNA"/>
</dbReference>
<name>A0ABS5QN67_9LACO</name>
<sequence>MVSSMSILQIGQEDWTAFSQSEQLTFKHCQTVDLPVFLARQERPNALLYDYVLLTDSVLDSSILARQIEEWPAHRVLYTANVIDCTPAIQNALATRLAIHLEEQTPKAVADRILTDLYLGQAGFASRMSESQFQLEDNYAWHWKRSGRFMTTVSGDFGDRFEQIGTIKTFPGDFQPGQENLLFMDYEAKGTVELALSFVFFENGGLQAMKVFENPDARQLPTVRAPKDYQDYQILLLAKGKGTLSLKNLHQRRSRHGLGYFLPGGERLLTKDQQEIHTYFNPGQKKGPLVVCFAGTRLHVEGFEMMGPLDELGYPYLLFTDTRAQGGAFMVGNEAFESLVESRIREAQISLQKSVDETIFTGYSMGSYPAMYYAGKMQGSHLVLAKPIIHLGSFTGKGAFAHQGINHDWILDIRQLLTGRLDPADTTKLDQKIWQALDKIDWPHARVALFTMKQDEYDQTAGQELLAYLMENQAKVRHQEENGRHEEKIQAMTAFIQKAIQKEADKLRGGRH</sequence>
<evidence type="ECO:0000313" key="1">
    <source>
        <dbReference type="EMBL" id="MBS9334525.1"/>
    </source>
</evidence>
<dbReference type="RefSeq" id="WP_213819142.1">
    <property type="nucleotide sequence ID" value="NZ_JAAMFI010000001.1"/>
</dbReference>
<dbReference type="Proteomes" id="UP001519418">
    <property type="component" value="Unassembled WGS sequence"/>
</dbReference>
<dbReference type="SUPFAM" id="SSF53474">
    <property type="entry name" value="alpha/beta-Hydrolases"/>
    <property type="match status" value="1"/>
</dbReference>
<protein>
    <submittedName>
        <fullName evidence="1">Accessory Sec system protein Asp2</fullName>
    </submittedName>
</protein>
<dbReference type="InterPro" id="IPR022267">
    <property type="entry name" value="Asp2"/>
</dbReference>
<dbReference type="Pfam" id="PF16929">
    <property type="entry name" value="Asp2"/>
    <property type="match status" value="1"/>
</dbReference>
<evidence type="ECO:0000313" key="2">
    <source>
        <dbReference type="Proteomes" id="UP001519418"/>
    </source>
</evidence>
<accession>A0ABS5QN67</accession>